<feature type="compositionally biased region" description="Basic and acidic residues" evidence="1">
    <location>
        <begin position="14"/>
        <end position="26"/>
    </location>
</feature>
<feature type="region of interest" description="Disordered" evidence="1">
    <location>
        <begin position="256"/>
        <end position="300"/>
    </location>
</feature>
<organism evidence="2 3">
    <name type="scientific">Albula goreensis</name>
    <dbReference type="NCBI Taxonomy" id="1534307"/>
    <lineage>
        <taxon>Eukaryota</taxon>
        <taxon>Metazoa</taxon>
        <taxon>Chordata</taxon>
        <taxon>Craniata</taxon>
        <taxon>Vertebrata</taxon>
        <taxon>Euteleostomi</taxon>
        <taxon>Actinopterygii</taxon>
        <taxon>Neopterygii</taxon>
        <taxon>Teleostei</taxon>
        <taxon>Albuliformes</taxon>
        <taxon>Albulidae</taxon>
        <taxon>Albula</taxon>
    </lineage>
</organism>
<reference evidence="2" key="1">
    <citation type="submission" date="2021-01" db="EMBL/GenBank/DDBJ databases">
        <authorList>
            <person name="Zahm M."/>
            <person name="Roques C."/>
            <person name="Cabau C."/>
            <person name="Klopp C."/>
            <person name="Donnadieu C."/>
            <person name="Jouanno E."/>
            <person name="Lampietro C."/>
            <person name="Louis A."/>
            <person name="Herpin A."/>
            <person name="Echchiki A."/>
            <person name="Berthelot C."/>
            <person name="Parey E."/>
            <person name="Roest-Crollius H."/>
            <person name="Braasch I."/>
            <person name="Postlethwait J."/>
            <person name="Bobe J."/>
            <person name="Montfort J."/>
            <person name="Bouchez O."/>
            <person name="Begum T."/>
            <person name="Mejri S."/>
            <person name="Adams A."/>
            <person name="Chen W.-J."/>
            <person name="Guiguen Y."/>
        </authorList>
    </citation>
    <scope>NUCLEOTIDE SEQUENCE</scope>
    <source>
        <tissue evidence="2">Blood</tissue>
    </source>
</reference>
<protein>
    <recommendedName>
        <fullName evidence="4">Potassium voltage-gated channel subfamily H member 5</fullName>
    </recommendedName>
</protein>
<gene>
    <name evidence="2" type="ORF">AGOR_G00086580</name>
</gene>
<feature type="compositionally biased region" description="Gly residues" evidence="1">
    <location>
        <begin position="148"/>
        <end position="163"/>
    </location>
</feature>
<feature type="region of interest" description="Disordered" evidence="1">
    <location>
        <begin position="14"/>
        <end position="43"/>
    </location>
</feature>
<dbReference type="OrthoDB" id="447251at2759"/>
<evidence type="ECO:0008006" key="4">
    <source>
        <dbReference type="Google" id="ProtNLM"/>
    </source>
</evidence>
<sequence length="300" mass="32070">MEIIVFRKIVDVKKEEEERRQNKDEPLQNGTPGGSNGSSSSVVTVSQITPIHNSLAYVRTADESGEQPARDIMELKPSLGSTISDQNCLRVRSPPRIRPGNGRGWARLKGASTSGVAIAVEEQKEEWAEVSQTESMELLSDDCRGQEEGAGGSGGGGGVGGGASEKSLLHKTDSCDSGITKSDLRIDTAGEARSPLEHSPAPAELRPPPSFHPAPEQALHATLQDAKQELRGDIQVLGGRLAVLEAQVAEILRLLSEKRAPADQSPPQTSTPKTKITRQDIFTVSRPATPEAERDDVGTF</sequence>
<feature type="compositionally biased region" description="Basic and acidic residues" evidence="1">
    <location>
        <begin position="182"/>
        <end position="196"/>
    </location>
</feature>
<feature type="compositionally biased region" description="Polar residues" evidence="1">
    <location>
        <begin position="265"/>
        <end position="274"/>
    </location>
</feature>
<keyword evidence="3" id="KW-1185">Reference proteome</keyword>
<dbReference type="EMBL" id="JAERUA010000007">
    <property type="protein sequence ID" value="KAI1897759.1"/>
    <property type="molecule type" value="Genomic_DNA"/>
</dbReference>
<accession>A0A8T3DJT9</accession>
<dbReference type="Proteomes" id="UP000829720">
    <property type="component" value="Unassembled WGS sequence"/>
</dbReference>
<evidence type="ECO:0000313" key="3">
    <source>
        <dbReference type="Proteomes" id="UP000829720"/>
    </source>
</evidence>
<comment type="caution">
    <text evidence="2">The sequence shown here is derived from an EMBL/GenBank/DDBJ whole genome shotgun (WGS) entry which is preliminary data.</text>
</comment>
<feature type="compositionally biased region" description="Basic and acidic residues" evidence="1">
    <location>
        <begin position="291"/>
        <end position="300"/>
    </location>
</feature>
<proteinExistence type="predicted"/>
<evidence type="ECO:0000313" key="2">
    <source>
        <dbReference type="EMBL" id="KAI1897759.1"/>
    </source>
</evidence>
<feature type="region of interest" description="Disordered" evidence="1">
    <location>
        <begin position="143"/>
        <end position="215"/>
    </location>
</feature>
<evidence type="ECO:0000256" key="1">
    <source>
        <dbReference type="SAM" id="MobiDB-lite"/>
    </source>
</evidence>
<dbReference type="AlphaFoldDB" id="A0A8T3DJT9"/>
<name>A0A8T3DJT9_9TELE</name>